<feature type="region of interest" description="Disordered" evidence="1">
    <location>
        <begin position="1"/>
        <end position="40"/>
    </location>
</feature>
<dbReference type="RefSeq" id="WP_307554374.1">
    <property type="nucleotide sequence ID" value="NZ_JAUSQU010000001.1"/>
</dbReference>
<keyword evidence="3" id="KW-1185">Reference proteome</keyword>
<proteinExistence type="predicted"/>
<evidence type="ECO:0000313" key="3">
    <source>
        <dbReference type="Proteomes" id="UP001225356"/>
    </source>
</evidence>
<evidence type="ECO:0000313" key="2">
    <source>
        <dbReference type="EMBL" id="MDP9841231.1"/>
    </source>
</evidence>
<sequence>MRSAESATPPGRSAALAVRPGRATRVSGPGRLRKAWALGG</sequence>
<protein>
    <submittedName>
        <fullName evidence="2">Uncharacterized protein</fullName>
    </submittedName>
</protein>
<name>A0ABT9Q3B0_9ACTN</name>
<organism evidence="2 3">
    <name type="scientific">Streptosporangium lutulentum</name>
    <dbReference type="NCBI Taxonomy" id="1461250"/>
    <lineage>
        <taxon>Bacteria</taxon>
        <taxon>Bacillati</taxon>
        <taxon>Actinomycetota</taxon>
        <taxon>Actinomycetes</taxon>
        <taxon>Streptosporangiales</taxon>
        <taxon>Streptosporangiaceae</taxon>
        <taxon>Streptosporangium</taxon>
    </lineage>
</organism>
<reference evidence="2 3" key="1">
    <citation type="submission" date="2023-07" db="EMBL/GenBank/DDBJ databases">
        <title>Sequencing the genomes of 1000 actinobacteria strains.</title>
        <authorList>
            <person name="Klenk H.-P."/>
        </authorList>
    </citation>
    <scope>NUCLEOTIDE SEQUENCE [LARGE SCALE GENOMIC DNA]</scope>
    <source>
        <strain evidence="2 3">DSM 46740</strain>
    </source>
</reference>
<comment type="caution">
    <text evidence="2">The sequence shown here is derived from an EMBL/GenBank/DDBJ whole genome shotgun (WGS) entry which is preliminary data.</text>
</comment>
<dbReference type="EMBL" id="JAUSQU010000001">
    <property type="protein sequence ID" value="MDP9841231.1"/>
    <property type="molecule type" value="Genomic_DNA"/>
</dbReference>
<gene>
    <name evidence="2" type="ORF">J2853_000442</name>
</gene>
<evidence type="ECO:0000256" key="1">
    <source>
        <dbReference type="SAM" id="MobiDB-lite"/>
    </source>
</evidence>
<accession>A0ABT9Q3B0</accession>
<dbReference type="Proteomes" id="UP001225356">
    <property type="component" value="Unassembled WGS sequence"/>
</dbReference>